<evidence type="ECO:0000313" key="1">
    <source>
        <dbReference type="EMBL" id="JAH91221.1"/>
    </source>
</evidence>
<name>A0A0E9WLM4_ANGAN</name>
<reference evidence="1" key="1">
    <citation type="submission" date="2014-11" db="EMBL/GenBank/DDBJ databases">
        <authorList>
            <person name="Amaro Gonzalez C."/>
        </authorList>
    </citation>
    <scope>NUCLEOTIDE SEQUENCE</scope>
</reference>
<sequence>MLFLGCFSFSWSRSPRGGGSFSGCGTVPPSRVLNSVFLKQTPDVSLKALYTCGDAESFSP</sequence>
<dbReference type="EMBL" id="GBXM01017356">
    <property type="protein sequence ID" value="JAH91221.1"/>
    <property type="molecule type" value="Transcribed_RNA"/>
</dbReference>
<reference evidence="1" key="2">
    <citation type="journal article" date="2015" name="Fish Shellfish Immunol.">
        <title>Early steps in the European eel (Anguilla anguilla)-Vibrio vulnificus interaction in the gills: Role of the RtxA13 toxin.</title>
        <authorList>
            <person name="Callol A."/>
            <person name="Pajuelo D."/>
            <person name="Ebbesson L."/>
            <person name="Teles M."/>
            <person name="MacKenzie S."/>
            <person name="Amaro C."/>
        </authorList>
    </citation>
    <scope>NUCLEOTIDE SEQUENCE</scope>
</reference>
<accession>A0A0E9WLM4</accession>
<dbReference type="AlphaFoldDB" id="A0A0E9WLM4"/>
<protein>
    <submittedName>
        <fullName evidence="1">Uncharacterized protein</fullName>
    </submittedName>
</protein>
<organism evidence="1">
    <name type="scientific">Anguilla anguilla</name>
    <name type="common">European freshwater eel</name>
    <name type="synonym">Muraena anguilla</name>
    <dbReference type="NCBI Taxonomy" id="7936"/>
    <lineage>
        <taxon>Eukaryota</taxon>
        <taxon>Metazoa</taxon>
        <taxon>Chordata</taxon>
        <taxon>Craniata</taxon>
        <taxon>Vertebrata</taxon>
        <taxon>Euteleostomi</taxon>
        <taxon>Actinopterygii</taxon>
        <taxon>Neopterygii</taxon>
        <taxon>Teleostei</taxon>
        <taxon>Anguilliformes</taxon>
        <taxon>Anguillidae</taxon>
        <taxon>Anguilla</taxon>
    </lineage>
</organism>
<proteinExistence type="predicted"/>